<keyword evidence="6 8" id="KW-0326">Glycosidase</keyword>
<reference evidence="12" key="1">
    <citation type="submission" date="2016-04" db="EMBL/GenBank/DDBJ databases">
        <authorList>
            <person name="Evans L.H."/>
            <person name="Alamgir A."/>
            <person name="Owens N."/>
            <person name="Weber N.D."/>
            <person name="Virtaneva K."/>
            <person name="Barbian K."/>
            <person name="Babar A."/>
            <person name="Rosenke K."/>
        </authorList>
    </citation>
    <scope>NUCLEOTIDE SEQUENCE [LARGE SCALE GENOMIC DNA]</scope>
    <source>
        <strain evidence="12">CBS 101.48</strain>
    </source>
</reference>
<dbReference type="InterPro" id="IPR033126">
    <property type="entry name" value="Glyco_hydro_9_Asp/Glu_AS"/>
</dbReference>
<evidence type="ECO:0000259" key="11">
    <source>
        <dbReference type="Pfam" id="PF00759"/>
    </source>
</evidence>
<keyword evidence="9" id="KW-0732">Signal</keyword>
<dbReference type="EMBL" id="LT554228">
    <property type="protein sequence ID" value="SAM03680.1"/>
    <property type="molecule type" value="Genomic_DNA"/>
</dbReference>
<proteinExistence type="inferred from homology"/>
<comment type="catalytic activity">
    <reaction evidence="1 9">
        <text>Endohydrolysis of (1-&gt;4)-beta-D-glucosidic linkages in cellulose, lichenin and cereal beta-D-glucans.</text>
        <dbReference type="EC" id="3.2.1.4"/>
    </reaction>
</comment>
<evidence type="ECO:0000313" key="13">
    <source>
        <dbReference type="Proteomes" id="UP000078561"/>
    </source>
</evidence>
<protein>
    <recommendedName>
        <fullName evidence="9">Endoglucanase</fullName>
        <ecNumber evidence="9">3.2.1.4</ecNumber>
    </recommendedName>
</protein>
<dbReference type="InParanoid" id="A0A168Q6E3"/>
<keyword evidence="5 8" id="KW-0119">Carbohydrate metabolism</keyword>
<dbReference type="EC" id="3.2.1.4" evidence="9"/>
<keyword evidence="10" id="KW-1133">Transmembrane helix</keyword>
<sequence length="547" mass="59828">MYLGRIISSCLVLSFTITTTFNNVMVSAQDSNVNPHYAALLNNSMWFYEAQRSGKLPSDNRVSWRHDSGLQDGQDHNVDLTGGYYDAGDYLKFTLPLAHSLSLISWGGIEWYDGYTKANQTKALQSTIRWGTDWLIKAHPDANTLYVQVGSGEVDNNYWGPDTGIPTPRPSYAINNTATGTDVAAMTAAALASASYLFGNLGNDTNYASSLSNAAMSVFALAETAPFQVYTNSVPAADNLYQTNNYTSQLVYGALWLYKATGNTTYRDKASQYYDRFNLANVPVSPMDWSDPTGAVHILGAELDSSNTKYATAAKKWLDTMTNPSSASNAPCFFTKGGLLWCDGYSDSNSMVPLQDTSFLALVYSRLDSSKSQQYTDFATKQINYMLGDNYMLTPYVCGVHMNSPHNPHHAGASGGTDIGNIDTSPPEELHLLYGAIVGGPNKDDIFYDERNDWTQTEVALDYNAPFQGLVAYQISTNAADPPYVTITSPRPNVSRSHGLAGWLIAVIVIVILFLLAGACYYAWLKRQALKRRFGNGGGQQGYAVPV</sequence>
<dbReference type="GO" id="GO:0030245">
    <property type="term" value="P:cellulose catabolic process"/>
    <property type="evidence" value="ECO:0007669"/>
    <property type="project" value="UniProtKB-KW"/>
</dbReference>
<name>A0A168Q6E3_ABSGL</name>
<evidence type="ECO:0000256" key="4">
    <source>
        <dbReference type="ARBA" id="ARBA00023001"/>
    </source>
</evidence>
<feature type="active site" evidence="8">
    <location>
        <position position="449"/>
    </location>
</feature>
<evidence type="ECO:0000256" key="3">
    <source>
        <dbReference type="ARBA" id="ARBA00022801"/>
    </source>
</evidence>
<dbReference type="Gene3D" id="1.50.10.10">
    <property type="match status" value="1"/>
</dbReference>
<dbReference type="OrthoDB" id="10257085at2759"/>
<evidence type="ECO:0000256" key="9">
    <source>
        <dbReference type="RuleBase" id="RU361166"/>
    </source>
</evidence>
<gene>
    <name evidence="12" type="primary">ABSGL_09523.1 scaffold 11342</name>
</gene>
<comment type="similarity">
    <text evidence="2 8 9">Belongs to the glycosyl hydrolase 9 (cellulase E) family.</text>
</comment>
<dbReference type="GO" id="GO:0008810">
    <property type="term" value="F:cellulase activity"/>
    <property type="evidence" value="ECO:0007669"/>
    <property type="project" value="UniProtKB-EC"/>
</dbReference>
<feature type="active site" evidence="8">
    <location>
        <position position="458"/>
    </location>
</feature>
<feature type="transmembrane region" description="Helical" evidence="10">
    <location>
        <begin position="500"/>
        <end position="524"/>
    </location>
</feature>
<dbReference type="PROSITE" id="PS00698">
    <property type="entry name" value="GH9_3"/>
    <property type="match status" value="1"/>
</dbReference>
<dbReference type="InterPro" id="IPR012341">
    <property type="entry name" value="6hp_glycosidase-like_sf"/>
</dbReference>
<evidence type="ECO:0000256" key="8">
    <source>
        <dbReference type="PROSITE-ProRule" id="PRU10060"/>
    </source>
</evidence>
<evidence type="ECO:0000256" key="6">
    <source>
        <dbReference type="ARBA" id="ARBA00023295"/>
    </source>
</evidence>
<evidence type="ECO:0000256" key="5">
    <source>
        <dbReference type="ARBA" id="ARBA00023277"/>
    </source>
</evidence>
<evidence type="ECO:0000313" key="12">
    <source>
        <dbReference type="EMBL" id="SAM03680.1"/>
    </source>
</evidence>
<keyword evidence="10" id="KW-0812">Transmembrane</keyword>
<evidence type="ECO:0000256" key="2">
    <source>
        <dbReference type="ARBA" id="ARBA00007072"/>
    </source>
</evidence>
<dbReference type="Pfam" id="PF00759">
    <property type="entry name" value="Glyco_hydro_9"/>
    <property type="match status" value="1"/>
</dbReference>
<feature type="domain" description="Glycoside hydrolase family 9" evidence="11">
    <location>
        <begin position="37"/>
        <end position="470"/>
    </location>
</feature>
<dbReference type="SUPFAM" id="SSF48208">
    <property type="entry name" value="Six-hairpin glycosidases"/>
    <property type="match status" value="1"/>
</dbReference>
<keyword evidence="4 9" id="KW-0136">Cellulose degradation</keyword>
<organism evidence="12">
    <name type="scientific">Absidia glauca</name>
    <name type="common">Pin mould</name>
    <dbReference type="NCBI Taxonomy" id="4829"/>
    <lineage>
        <taxon>Eukaryota</taxon>
        <taxon>Fungi</taxon>
        <taxon>Fungi incertae sedis</taxon>
        <taxon>Mucoromycota</taxon>
        <taxon>Mucoromycotina</taxon>
        <taxon>Mucoromycetes</taxon>
        <taxon>Mucorales</taxon>
        <taxon>Cunninghamellaceae</taxon>
        <taxon>Absidia</taxon>
    </lineage>
</organism>
<evidence type="ECO:0000256" key="10">
    <source>
        <dbReference type="SAM" id="Phobius"/>
    </source>
</evidence>
<dbReference type="InterPro" id="IPR001701">
    <property type="entry name" value="Glyco_hydro_9"/>
</dbReference>
<keyword evidence="13" id="KW-1185">Reference proteome</keyword>
<dbReference type="Proteomes" id="UP000078561">
    <property type="component" value="Unassembled WGS sequence"/>
</dbReference>
<keyword evidence="10" id="KW-0472">Membrane</keyword>
<feature type="chain" id="PRO_5007749491" description="Endoglucanase" evidence="9">
    <location>
        <begin position="23"/>
        <end position="547"/>
    </location>
</feature>
<dbReference type="PANTHER" id="PTHR22298">
    <property type="entry name" value="ENDO-1,4-BETA-GLUCANASE"/>
    <property type="match status" value="1"/>
</dbReference>
<dbReference type="STRING" id="4829.A0A168Q6E3"/>
<evidence type="ECO:0000256" key="1">
    <source>
        <dbReference type="ARBA" id="ARBA00000966"/>
    </source>
</evidence>
<evidence type="ECO:0000256" key="7">
    <source>
        <dbReference type="ARBA" id="ARBA00023326"/>
    </source>
</evidence>
<accession>A0A168Q6E3</accession>
<keyword evidence="3 8" id="KW-0378">Hydrolase</keyword>
<dbReference type="AlphaFoldDB" id="A0A168Q6E3"/>
<dbReference type="InterPro" id="IPR008928">
    <property type="entry name" value="6-hairpin_glycosidase_sf"/>
</dbReference>
<dbReference type="OMA" id="NWDSKTP"/>
<keyword evidence="7 8" id="KW-0624">Polysaccharide degradation</keyword>
<feature type="signal peptide" evidence="9">
    <location>
        <begin position="1"/>
        <end position="22"/>
    </location>
</feature>